<feature type="compositionally biased region" description="Low complexity" evidence="1">
    <location>
        <begin position="240"/>
        <end position="253"/>
    </location>
</feature>
<dbReference type="Proteomes" id="UP000186817">
    <property type="component" value="Unassembled WGS sequence"/>
</dbReference>
<comment type="caution">
    <text evidence="2">The sequence shown here is derived from an EMBL/GenBank/DDBJ whole genome shotgun (WGS) entry which is preliminary data.</text>
</comment>
<dbReference type="OrthoDB" id="438986at2759"/>
<organism evidence="2 3">
    <name type="scientific">Symbiodinium microadriaticum</name>
    <name type="common">Dinoflagellate</name>
    <name type="synonym">Zooxanthella microadriatica</name>
    <dbReference type="NCBI Taxonomy" id="2951"/>
    <lineage>
        <taxon>Eukaryota</taxon>
        <taxon>Sar</taxon>
        <taxon>Alveolata</taxon>
        <taxon>Dinophyceae</taxon>
        <taxon>Suessiales</taxon>
        <taxon>Symbiodiniaceae</taxon>
        <taxon>Symbiodinium</taxon>
    </lineage>
</organism>
<name>A0A1Q9ECT5_SYMMI</name>
<reference evidence="2 3" key="1">
    <citation type="submission" date="2016-02" db="EMBL/GenBank/DDBJ databases">
        <title>Genome analysis of coral dinoflagellate symbionts highlights evolutionary adaptations to a symbiotic lifestyle.</title>
        <authorList>
            <person name="Aranda M."/>
            <person name="Li Y."/>
            <person name="Liew Y.J."/>
            <person name="Baumgarten S."/>
            <person name="Simakov O."/>
            <person name="Wilson M."/>
            <person name="Piel J."/>
            <person name="Ashoor H."/>
            <person name="Bougouffa S."/>
            <person name="Bajic V.B."/>
            <person name="Ryu T."/>
            <person name="Ravasi T."/>
            <person name="Bayer T."/>
            <person name="Micklem G."/>
            <person name="Kim H."/>
            <person name="Bhak J."/>
            <person name="Lajeunesse T.C."/>
            <person name="Voolstra C.R."/>
        </authorList>
    </citation>
    <scope>NUCLEOTIDE SEQUENCE [LARGE SCALE GENOMIC DNA]</scope>
    <source>
        <strain evidence="2 3">CCMP2467</strain>
    </source>
</reference>
<evidence type="ECO:0000313" key="3">
    <source>
        <dbReference type="Proteomes" id="UP000186817"/>
    </source>
</evidence>
<dbReference type="AlphaFoldDB" id="A0A1Q9ECT5"/>
<feature type="region of interest" description="Disordered" evidence="1">
    <location>
        <begin position="240"/>
        <end position="261"/>
    </location>
</feature>
<protein>
    <submittedName>
        <fullName evidence="2">Protein terminal ear1</fullName>
    </submittedName>
</protein>
<proteinExistence type="predicted"/>
<sequence length="903" mass="100604">MAPKRPAAASEAAAKGAKAAKKDGVAQYVACSLESCDFSRDTETYSVRWDVLLDVNDCRYELLKKHNLMFAVVPSTYMWEDGSGMQNHLYEAKAQWSPLQIAIYQSLAAIAHDLLSGKGTSSLGDLAGQGPLEVVPGKLTLVTEFGLVFCTAEHTREEMHCCHDRFCNEYHAPMPTCFCDLQKFVEFSSKKMLKEMKSDLEAAGFPPVIRSCLSYRWYGGLGLGIMTGQEVASAVGPASAKAPAGGAAKSASKQPRGKKDDEANYTTIMLRNIPNKYSRQMLIDQLHNMGFLGYCFINFRTAHARAKFNSMFDNVPAQQCLPGFNSYKVCQVTKAKWQGRDENVRRIRSGPELMQQLEPIFSPHKRSLSTDDFDGIKSDGRVCAEERNEVQREPENDDRNFLQEGRCDRARQDSRASTRKGFCDDAPRQLREQPVDPADGDAAQCFLREPCDAGVEEILQSDLQLQSTEEAGGELSRMLPPLPAGLGEFGHYLEDERTIRGKVSARHRRQLSFLHRALNNLMPTGDKHKAMAVVKNFVKDVDSLAAPVLQLPSGKPGKSRRPLKCTEPLTNSVFIAVQVEAAAQNPGVDSVGGFFVIASIYTFLFTSELLLRILAHLGYRSGFEPMSCRASGRIIFLFGLIFTDICTEALSTEPSELHPDTEIFLMKRCSSLEESMHTLFGSITGGFTWMEARDAFAEISWLFGWLFEVYIAFCNFAVLNVMTGVFCQSAIESAEKDHELNLQNVSAEKEKYFRAVRRLFTTLDQNSDGGITKNEFEQAWDNPVLQTVFDALEIRRKVKKEKNIHDSHTQPALRFLRTYGGEPSKFLDKIAKNTKWIEKEDDAAGTGDFGTGDGRVKGWLCARWSVPMTKEDMEEEDKEGSSEATALAPRQLAHSEPGFAPEA</sequence>
<evidence type="ECO:0000256" key="1">
    <source>
        <dbReference type="SAM" id="MobiDB-lite"/>
    </source>
</evidence>
<gene>
    <name evidence="2" type="primary">TE1</name>
    <name evidence="2" type="ORF">AK812_SmicGene11607</name>
</gene>
<feature type="region of interest" description="Disordered" evidence="1">
    <location>
        <begin position="867"/>
        <end position="903"/>
    </location>
</feature>
<keyword evidence="3" id="KW-1185">Reference proteome</keyword>
<evidence type="ECO:0000313" key="2">
    <source>
        <dbReference type="EMBL" id="OLQ05229.1"/>
    </source>
</evidence>
<feature type="region of interest" description="Disordered" evidence="1">
    <location>
        <begin position="384"/>
        <end position="424"/>
    </location>
</feature>
<accession>A0A1Q9ECT5</accession>
<dbReference type="Gene3D" id="1.10.287.70">
    <property type="match status" value="1"/>
</dbReference>
<dbReference type="EMBL" id="LSRX01000191">
    <property type="protein sequence ID" value="OLQ05229.1"/>
    <property type="molecule type" value="Genomic_DNA"/>
</dbReference>